<evidence type="ECO:0000313" key="1">
    <source>
        <dbReference type="EMBL" id="CEK97844.1"/>
    </source>
</evidence>
<feature type="non-terminal residue" evidence="1">
    <location>
        <position position="1"/>
    </location>
</feature>
<dbReference type="AlphaFoldDB" id="A0A0B7BX99"/>
<reference evidence="1" key="1">
    <citation type="submission" date="2014-12" db="EMBL/GenBank/DDBJ databases">
        <title>Insight into the proteome of Arion vulgaris.</title>
        <authorList>
            <person name="Aradska J."/>
            <person name="Bulat T."/>
            <person name="Smidak R."/>
            <person name="Sarate P."/>
            <person name="Gangsoo J."/>
            <person name="Sialana F."/>
            <person name="Bilban M."/>
            <person name="Lubec G."/>
        </authorList>
    </citation>
    <scope>NUCLEOTIDE SEQUENCE</scope>
    <source>
        <tissue evidence="1">Skin</tissue>
    </source>
</reference>
<gene>
    <name evidence="1" type="primary">ORF217080</name>
</gene>
<accession>A0A0B7BX99</accession>
<protein>
    <submittedName>
        <fullName evidence="1">Uncharacterized protein</fullName>
    </submittedName>
</protein>
<dbReference type="EMBL" id="HACG01050973">
    <property type="protein sequence ID" value="CEK97844.1"/>
    <property type="molecule type" value="Transcribed_RNA"/>
</dbReference>
<sequence length="57" mass="6581">FQPPEFEHAGVHSNGEQTGLHWKAFIVMVLEMNNTGHTAIKHDQMSQRQSHTQNVLW</sequence>
<name>A0A0B7BX99_9EUPU</name>
<proteinExistence type="predicted"/>
<organism evidence="1">
    <name type="scientific">Arion vulgaris</name>
    <dbReference type="NCBI Taxonomy" id="1028688"/>
    <lineage>
        <taxon>Eukaryota</taxon>
        <taxon>Metazoa</taxon>
        <taxon>Spiralia</taxon>
        <taxon>Lophotrochozoa</taxon>
        <taxon>Mollusca</taxon>
        <taxon>Gastropoda</taxon>
        <taxon>Heterobranchia</taxon>
        <taxon>Euthyneura</taxon>
        <taxon>Panpulmonata</taxon>
        <taxon>Eupulmonata</taxon>
        <taxon>Stylommatophora</taxon>
        <taxon>Helicina</taxon>
        <taxon>Arionoidea</taxon>
        <taxon>Arionidae</taxon>
        <taxon>Arion</taxon>
    </lineage>
</organism>